<proteinExistence type="predicted"/>
<dbReference type="EnsemblPlants" id="EMT31739">
    <property type="protein sequence ID" value="EMT31739"/>
    <property type="gene ID" value="F775_24323"/>
</dbReference>
<dbReference type="GO" id="GO:0004672">
    <property type="term" value="F:protein kinase activity"/>
    <property type="evidence" value="ECO:0007669"/>
    <property type="project" value="InterPro"/>
</dbReference>
<dbReference type="InterPro" id="IPR008271">
    <property type="entry name" value="Ser/Thr_kinase_AS"/>
</dbReference>
<dbReference type="GO" id="GO:0005524">
    <property type="term" value="F:ATP binding"/>
    <property type="evidence" value="ECO:0007669"/>
    <property type="project" value="UniProtKB-KW"/>
</dbReference>
<sequence>MPSSEEYLHFFCNPPLCHRDIKSSNILLDENFVAKVADFGLAHASRTGAISFEAVNKDVRGTPGLNFACRPELFGS</sequence>
<dbReference type="SUPFAM" id="SSF56112">
    <property type="entry name" value="Protein kinase-like (PK-like)"/>
    <property type="match status" value="1"/>
</dbReference>
<dbReference type="ExpressionAtlas" id="M8CBM1">
    <property type="expression patterns" value="baseline"/>
</dbReference>
<evidence type="ECO:0000256" key="2">
    <source>
        <dbReference type="ARBA" id="ARBA00022840"/>
    </source>
</evidence>
<dbReference type="PROSITE" id="PS50011">
    <property type="entry name" value="PROTEIN_KINASE_DOM"/>
    <property type="match status" value="1"/>
</dbReference>
<accession>M8CBM1</accession>
<dbReference type="InterPro" id="IPR000719">
    <property type="entry name" value="Prot_kinase_dom"/>
</dbReference>
<organism evidence="3">
    <name type="scientific">Aegilops tauschii</name>
    <name type="common">Tausch's goatgrass</name>
    <name type="synonym">Aegilops squarrosa</name>
    <dbReference type="NCBI Taxonomy" id="37682"/>
    <lineage>
        <taxon>Eukaryota</taxon>
        <taxon>Viridiplantae</taxon>
        <taxon>Streptophyta</taxon>
        <taxon>Embryophyta</taxon>
        <taxon>Tracheophyta</taxon>
        <taxon>Spermatophyta</taxon>
        <taxon>Magnoliopsida</taxon>
        <taxon>Liliopsida</taxon>
        <taxon>Poales</taxon>
        <taxon>Poaceae</taxon>
        <taxon>BOP clade</taxon>
        <taxon>Pooideae</taxon>
        <taxon>Triticodae</taxon>
        <taxon>Triticeae</taxon>
        <taxon>Triticinae</taxon>
        <taxon>Aegilops</taxon>
    </lineage>
</organism>
<dbReference type="PANTHER" id="PTHR47989:SF36">
    <property type="entry name" value="PROTEIN KINASE DOMAIN-CONTAINING PROTEIN"/>
    <property type="match status" value="1"/>
</dbReference>
<dbReference type="Gene3D" id="1.10.510.10">
    <property type="entry name" value="Transferase(Phosphotransferase) domain 1"/>
    <property type="match status" value="1"/>
</dbReference>
<keyword evidence="2" id="KW-0067">ATP-binding</keyword>
<dbReference type="PANTHER" id="PTHR47989">
    <property type="entry name" value="OS01G0750732 PROTEIN"/>
    <property type="match status" value="1"/>
</dbReference>
<evidence type="ECO:0000256" key="1">
    <source>
        <dbReference type="ARBA" id="ARBA00022741"/>
    </source>
</evidence>
<reference evidence="3" key="1">
    <citation type="submission" date="2015-06" db="UniProtKB">
        <authorList>
            <consortium name="EnsemblPlants"/>
        </authorList>
    </citation>
    <scope>IDENTIFICATION</scope>
</reference>
<dbReference type="PROSITE" id="PS00108">
    <property type="entry name" value="PROTEIN_KINASE_ST"/>
    <property type="match status" value="1"/>
</dbReference>
<keyword evidence="1" id="KW-0547">Nucleotide-binding</keyword>
<name>M8CBM1_AEGTA</name>
<dbReference type="InterPro" id="IPR011009">
    <property type="entry name" value="Kinase-like_dom_sf"/>
</dbReference>
<protein>
    <submittedName>
        <fullName evidence="3">Putative LRR receptor-like serine/threonine-protein kinase</fullName>
    </submittedName>
</protein>
<dbReference type="AlphaFoldDB" id="M8CBM1"/>
<dbReference type="Pfam" id="PF00069">
    <property type="entry name" value="Pkinase"/>
    <property type="match status" value="1"/>
</dbReference>
<evidence type="ECO:0000313" key="3">
    <source>
        <dbReference type="EnsemblPlants" id="EMT31739"/>
    </source>
</evidence>